<dbReference type="AlphaFoldDB" id="A0A0C2W8R1"/>
<dbReference type="HOGENOM" id="CLU_2739480_0_0_1"/>
<name>A0A0C2W8R1_AMAMK</name>
<evidence type="ECO:0000313" key="1">
    <source>
        <dbReference type="EMBL" id="KIL57557.1"/>
    </source>
</evidence>
<evidence type="ECO:0000313" key="2">
    <source>
        <dbReference type="Proteomes" id="UP000054549"/>
    </source>
</evidence>
<accession>A0A0C2W8R1</accession>
<dbReference type="Proteomes" id="UP000054549">
    <property type="component" value="Unassembled WGS sequence"/>
</dbReference>
<sequence>MQALSGRSARFLPRAVLAHDTNVDNEDQELSATIGLYKSARNDIYIPDSSIPRLVFSDGARDLTKMYLSTS</sequence>
<gene>
    <name evidence="1" type="ORF">M378DRAFT_380360</name>
</gene>
<dbReference type="InParanoid" id="A0A0C2W8R1"/>
<organism evidence="1 2">
    <name type="scientific">Amanita muscaria (strain Koide BX008)</name>
    <dbReference type="NCBI Taxonomy" id="946122"/>
    <lineage>
        <taxon>Eukaryota</taxon>
        <taxon>Fungi</taxon>
        <taxon>Dikarya</taxon>
        <taxon>Basidiomycota</taxon>
        <taxon>Agaricomycotina</taxon>
        <taxon>Agaricomycetes</taxon>
        <taxon>Agaricomycetidae</taxon>
        <taxon>Agaricales</taxon>
        <taxon>Pluteineae</taxon>
        <taxon>Amanitaceae</taxon>
        <taxon>Amanita</taxon>
    </lineage>
</organism>
<dbReference type="EMBL" id="KN818365">
    <property type="protein sequence ID" value="KIL57557.1"/>
    <property type="molecule type" value="Genomic_DNA"/>
</dbReference>
<reference evidence="1 2" key="1">
    <citation type="submission" date="2014-04" db="EMBL/GenBank/DDBJ databases">
        <title>Evolutionary Origins and Diversification of the Mycorrhizal Mutualists.</title>
        <authorList>
            <consortium name="DOE Joint Genome Institute"/>
            <consortium name="Mycorrhizal Genomics Consortium"/>
            <person name="Kohler A."/>
            <person name="Kuo A."/>
            <person name="Nagy L.G."/>
            <person name="Floudas D."/>
            <person name="Copeland A."/>
            <person name="Barry K.W."/>
            <person name="Cichocki N."/>
            <person name="Veneault-Fourrey C."/>
            <person name="LaButti K."/>
            <person name="Lindquist E.A."/>
            <person name="Lipzen A."/>
            <person name="Lundell T."/>
            <person name="Morin E."/>
            <person name="Murat C."/>
            <person name="Riley R."/>
            <person name="Ohm R."/>
            <person name="Sun H."/>
            <person name="Tunlid A."/>
            <person name="Henrissat B."/>
            <person name="Grigoriev I.V."/>
            <person name="Hibbett D.S."/>
            <person name="Martin F."/>
        </authorList>
    </citation>
    <scope>NUCLEOTIDE SEQUENCE [LARGE SCALE GENOMIC DNA]</scope>
    <source>
        <strain evidence="1 2">Koide BX008</strain>
    </source>
</reference>
<keyword evidence="2" id="KW-1185">Reference proteome</keyword>
<proteinExistence type="predicted"/>
<protein>
    <submittedName>
        <fullName evidence="1">Uncharacterized protein</fullName>
    </submittedName>
</protein>